<dbReference type="GeneID" id="116295888"/>
<evidence type="ECO:0000256" key="1">
    <source>
        <dbReference type="SAM" id="MobiDB-lite"/>
    </source>
</evidence>
<dbReference type="InterPro" id="IPR006561">
    <property type="entry name" value="DZF_dom"/>
</dbReference>
<dbReference type="OrthoDB" id="5986422at2759"/>
<dbReference type="AlphaFoldDB" id="A0A6P8HWH5"/>
<sequence>MQEAEDLTTAAQHALRLQAFRQLHKVLGIDPPPPMPRYRGRYPRGGRFKRRREDSGQGDEGAKKEKKEGEGDATIEVMDTVTEPNEAAAKTES</sequence>
<dbReference type="InParanoid" id="A0A6P8HWH5"/>
<feature type="compositionally biased region" description="Basic and acidic residues" evidence="1">
    <location>
        <begin position="51"/>
        <end position="70"/>
    </location>
</feature>
<feature type="compositionally biased region" description="Basic residues" evidence="1">
    <location>
        <begin position="38"/>
        <end position="50"/>
    </location>
</feature>
<keyword evidence="3" id="KW-1185">Reference proteome</keyword>
<accession>A0A6P8HWH5</accession>
<dbReference type="KEGG" id="aten:116295888"/>
<evidence type="ECO:0000313" key="3">
    <source>
        <dbReference type="Proteomes" id="UP000515163"/>
    </source>
</evidence>
<name>A0A6P8HWH5_ACTTE</name>
<dbReference type="Proteomes" id="UP000515163">
    <property type="component" value="Unplaced"/>
</dbReference>
<dbReference type="PROSITE" id="PS51703">
    <property type="entry name" value="DZF"/>
    <property type="match status" value="1"/>
</dbReference>
<dbReference type="Gene3D" id="1.10.1410.40">
    <property type="match status" value="1"/>
</dbReference>
<protein>
    <submittedName>
        <fullName evidence="4">Zinc finger RNA-binding protein 2-like</fullName>
    </submittedName>
</protein>
<dbReference type="RefSeq" id="XP_031559706.1">
    <property type="nucleotide sequence ID" value="XM_031703846.1"/>
</dbReference>
<evidence type="ECO:0000259" key="2">
    <source>
        <dbReference type="PROSITE" id="PS51703"/>
    </source>
</evidence>
<proteinExistence type="predicted"/>
<reference evidence="4" key="1">
    <citation type="submission" date="2025-08" db="UniProtKB">
        <authorList>
            <consortium name="RefSeq"/>
        </authorList>
    </citation>
    <scope>IDENTIFICATION</scope>
    <source>
        <tissue evidence="4">Tentacle</tissue>
    </source>
</reference>
<feature type="region of interest" description="Disordered" evidence="1">
    <location>
        <begin position="26"/>
        <end position="93"/>
    </location>
</feature>
<organism evidence="3 4">
    <name type="scientific">Actinia tenebrosa</name>
    <name type="common">Australian red waratah sea anemone</name>
    <dbReference type="NCBI Taxonomy" id="6105"/>
    <lineage>
        <taxon>Eukaryota</taxon>
        <taxon>Metazoa</taxon>
        <taxon>Cnidaria</taxon>
        <taxon>Anthozoa</taxon>
        <taxon>Hexacorallia</taxon>
        <taxon>Actiniaria</taxon>
        <taxon>Actiniidae</taxon>
        <taxon>Actinia</taxon>
    </lineage>
</organism>
<gene>
    <name evidence="4" type="primary">LOC116295888</name>
</gene>
<feature type="domain" description="DZF" evidence="2">
    <location>
        <begin position="1"/>
        <end position="70"/>
    </location>
</feature>
<evidence type="ECO:0000313" key="4">
    <source>
        <dbReference type="RefSeq" id="XP_031559706.1"/>
    </source>
</evidence>